<dbReference type="EMBL" id="VTVE01000003">
    <property type="protein sequence ID" value="NEX02348.1"/>
    <property type="molecule type" value="Genomic_DNA"/>
</dbReference>
<dbReference type="AlphaFoldDB" id="A0A6M0LIF9"/>
<protein>
    <submittedName>
        <fullName evidence="1">Uncharacterized protein</fullName>
    </submittedName>
</protein>
<comment type="caution">
    <text evidence="1">The sequence shown here is derived from an EMBL/GenBank/DDBJ whole genome shotgun (WGS) entry which is preliminary data.</text>
</comment>
<gene>
    <name evidence="1" type="ORF">F0Q01_10715</name>
</gene>
<name>A0A6M0LIF9_PSEXY</name>
<accession>A0A6M0LIF9</accession>
<dbReference type="RefSeq" id="WP_090488817.1">
    <property type="nucleotide sequence ID" value="NZ_VTVE01000003.1"/>
</dbReference>
<reference evidence="1 2" key="2">
    <citation type="submission" date="2020-03" db="EMBL/GenBank/DDBJ databases">
        <title>Investigating the evolutionary divergence of the Butyrivibrio group.</title>
        <authorList>
            <person name="Skvortsov T."/>
            <person name="Santos F.G."/>
            <person name="Ting K.S."/>
            <person name="Creevey C.J."/>
        </authorList>
    </citation>
    <scope>NUCLEOTIDE SEQUENCE [LARGE SCALE GENOMIC DNA]</scope>
    <source>
        <strain evidence="1 2">MZ8</strain>
    </source>
</reference>
<evidence type="ECO:0000313" key="1">
    <source>
        <dbReference type="EMBL" id="NEX02348.1"/>
    </source>
</evidence>
<reference evidence="1 2" key="1">
    <citation type="submission" date="2019-09" db="EMBL/GenBank/DDBJ databases">
        <authorList>
            <person name="Pidcock S.E."/>
            <person name="Huws S.A."/>
        </authorList>
    </citation>
    <scope>NUCLEOTIDE SEQUENCE [LARGE SCALE GENOMIC DNA]</scope>
    <source>
        <strain evidence="1 2">MZ8</strain>
    </source>
</reference>
<dbReference type="Proteomes" id="UP000473091">
    <property type="component" value="Unassembled WGS sequence"/>
</dbReference>
<proteinExistence type="predicted"/>
<organism evidence="1 2">
    <name type="scientific">Pseudobutyrivibrio xylanivorans</name>
    <dbReference type="NCBI Taxonomy" id="185007"/>
    <lineage>
        <taxon>Bacteria</taxon>
        <taxon>Bacillati</taxon>
        <taxon>Bacillota</taxon>
        <taxon>Clostridia</taxon>
        <taxon>Lachnospirales</taxon>
        <taxon>Lachnospiraceae</taxon>
        <taxon>Pseudobutyrivibrio</taxon>
    </lineage>
</organism>
<evidence type="ECO:0000313" key="2">
    <source>
        <dbReference type="Proteomes" id="UP000473091"/>
    </source>
</evidence>
<sequence length="302" mass="33689">MEKLTKEDLSELTGMTFKIVTVNDSVVRNSDCAFFAALNDEEANAFIEDMKKEIPEGDYNFATRPYDVPNLSYINKMFDNNYRGFEIVNSGLYAPAEELYEKRQDVVNKIASIYNDDGCLYVGLNSQGKAIANPVGDIQVTASFFTNVEDANELQETGVAAHSIERWIVNPPADATIFSIDGQVVYGWEIVEATNKVWSQYIVGLDKLKELVGKKTLSVLVTDDEAQSLIKYEGVPIMFLTASSIKDFVEENKGKIAEKFLLMTVSNAEGVKLVTGRSKYAFLDTDEGRYVCAREDLESTFA</sequence>